<dbReference type="AlphaFoldDB" id="A0A218WGM0"/>
<dbReference type="Proteomes" id="UP000233551">
    <property type="component" value="Unassembled WGS sequence"/>
</dbReference>
<feature type="transmembrane region" description="Helical" evidence="1">
    <location>
        <begin position="139"/>
        <end position="172"/>
    </location>
</feature>
<evidence type="ECO:0000313" key="4">
    <source>
        <dbReference type="Proteomes" id="UP000197138"/>
    </source>
</evidence>
<reference evidence="2" key="2">
    <citation type="submission" date="2017-06" db="EMBL/GenBank/DDBJ databases">
        <title>The pomegranate genome and the genomics of punicalagin biosynthesis.</title>
        <authorList>
            <person name="Xu C."/>
        </authorList>
    </citation>
    <scope>NUCLEOTIDE SEQUENCE [LARGE SCALE GENOMIC DNA]</scope>
    <source>
        <tissue evidence="2">Fresh leaf</tissue>
    </source>
</reference>
<dbReference type="PANTHER" id="PTHR33133:SF5">
    <property type="entry name" value="OS08G0107100 PROTEIN"/>
    <property type="match status" value="1"/>
</dbReference>
<dbReference type="PANTHER" id="PTHR33133">
    <property type="entry name" value="OS08G0107100 PROTEIN-RELATED"/>
    <property type="match status" value="1"/>
</dbReference>
<name>A0A218WGM0_PUNGR</name>
<feature type="transmembrane region" description="Helical" evidence="1">
    <location>
        <begin position="87"/>
        <end position="118"/>
    </location>
</feature>
<keyword evidence="1" id="KW-0812">Transmembrane</keyword>
<evidence type="ECO:0000313" key="3">
    <source>
        <dbReference type="EMBL" id="PKI40698.1"/>
    </source>
</evidence>
<dbReference type="Proteomes" id="UP000197138">
    <property type="component" value="Unassembled WGS sequence"/>
</dbReference>
<reference evidence="3 5" key="3">
    <citation type="submission" date="2017-11" db="EMBL/GenBank/DDBJ databases">
        <title>De-novo sequencing of pomegranate (Punica granatum L.) genome.</title>
        <authorList>
            <person name="Akparov Z."/>
            <person name="Amiraslanov A."/>
            <person name="Hajiyeva S."/>
            <person name="Abbasov M."/>
            <person name="Kaur K."/>
            <person name="Hamwieh A."/>
            <person name="Solovyev V."/>
            <person name="Salamov A."/>
            <person name="Braich B."/>
            <person name="Kosarev P."/>
            <person name="Mahmoud A."/>
            <person name="Hajiyev E."/>
            <person name="Babayeva S."/>
            <person name="Izzatullayeva V."/>
            <person name="Mammadov A."/>
            <person name="Mammadov A."/>
            <person name="Sharifova S."/>
            <person name="Ojaghi J."/>
            <person name="Eynullazada K."/>
            <person name="Bayramov B."/>
            <person name="Abdulazimova A."/>
            <person name="Shahmuradov I."/>
        </authorList>
    </citation>
    <scope>NUCLEOTIDE SEQUENCE [LARGE SCALE GENOMIC DNA]</scope>
    <source>
        <strain evidence="3">AG2017</strain>
        <strain evidence="5">cv. AG2017</strain>
        <tissue evidence="3">Leaf</tissue>
    </source>
</reference>
<proteinExistence type="predicted"/>
<evidence type="ECO:0000313" key="5">
    <source>
        <dbReference type="Proteomes" id="UP000233551"/>
    </source>
</evidence>
<keyword evidence="1" id="KW-0472">Membrane</keyword>
<feature type="transmembrane region" description="Helical" evidence="1">
    <location>
        <begin position="178"/>
        <end position="207"/>
    </location>
</feature>
<protein>
    <submittedName>
        <fullName evidence="2">Uncharacterized protein</fullName>
    </submittedName>
</protein>
<comment type="caution">
    <text evidence="2">The sequence shown here is derived from an EMBL/GenBank/DDBJ whole genome shotgun (WGS) entry which is preliminary data.</text>
</comment>
<accession>A0A218WGM0</accession>
<keyword evidence="1" id="KW-1133">Transmembrane helix</keyword>
<feature type="transmembrane region" description="Helical" evidence="1">
    <location>
        <begin position="31"/>
        <end position="49"/>
    </location>
</feature>
<dbReference type="EMBL" id="MTKT01004486">
    <property type="protein sequence ID" value="OWM71172.1"/>
    <property type="molecule type" value="Genomic_DNA"/>
</dbReference>
<dbReference type="STRING" id="22663.A0A218WGM0"/>
<gene>
    <name evidence="2" type="ORF">CDL15_Pgr011299</name>
    <name evidence="3" type="ORF">CRG98_038953</name>
</gene>
<reference evidence="4" key="1">
    <citation type="journal article" date="2017" name="Plant J.">
        <title>The pomegranate (Punica granatum L.) genome and the genomics of punicalagin biosynthesis.</title>
        <authorList>
            <person name="Qin G."/>
            <person name="Xu C."/>
            <person name="Ming R."/>
            <person name="Tang H."/>
            <person name="Guyot R."/>
            <person name="Kramer E.M."/>
            <person name="Hu Y."/>
            <person name="Yi X."/>
            <person name="Qi Y."/>
            <person name="Xu X."/>
            <person name="Gao Z."/>
            <person name="Pan H."/>
            <person name="Jian J."/>
            <person name="Tian Y."/>
            <person name="Yue Z."/>
            <person name="Xu Y."/>
        </authorList>
    </citation>
    <scope>NUCLEOTIDE SEQUENCE [LARGE SCALE GENOMIC DNA]</scope>
    <source>
        <strain evidence="4">cv. Dabenzi</strain>
    </source>
</reference>
<evidence type="ECO:0000313" key="2">
    <source>
        <dbReference type="EMBL" id="OWM71172.1"/>
    </source>
</evidence>
<keyword evidence="5" id="KW-1185">Reference proteome</keyword>
<feature type="transmembrane region" description="Helical" evidence="1">
    <location>
        <begin position="268"/>
        <end position="292"/>
    </location>
</feature>
<organism evidence="2 4">
    <name type="scientific">Punica granatum</name>
    <name type="common">Pomegranate</name>
    <dbReference type="NCBI Taxonomy" id="22663"/>
    <lineage>
        <taxon>Eukaryota</taxon>
        <taxon>Viridiplantae</taxon>
        <taxon>Streptophyta</taxon>
        <taxon>Embryophyta</taxon>
        <taxon>Tracheophyta</taxon>
        <taxon>Spermatophyta</taxon>
        <taxon>Magnoliopsida</taxon>
        <taxon>eudicotyledons</taxon>
        <taxon>Gunneridae</taxon>
        <taxon>Pentapetalae</taxon>
        <taxon>rosids</taxon>
        <taxon>malvids</taxon>
        <taxon>Myrtales</taxon>
        <taxon>Lythraceae</taxon>
        <taxon>Punica</taxon>
    </lineage>
</organism>
<sequence length="325" mass="36646">MERSRLERHKFLGACGMFRESFRVITARKKLFAQITLALILPLCALLLAQSTVTQLILLNTLKTDGGSRLDTDGNIPEYMALLYNKYGWVVVLAIKVVYFTLVVIFSLLATSAVVYMVACVYISKDATFKKVMTVVPKVWLRLIVTFLWIFLVFVVYTLIFVGLLFLCLLFSRVIEIVLLVILVVAYVVGIVYITIVSELAYVVSLLEDVYGRKALSRSKALLKGKLWTVVGLFVLLSVCSGLVEFGFEVLVVLGLVHIIALKVLVGVVIWFLFAFVTLVGLVTFIVIYFVCKSYLHEDLDMAIIADHLNFYDESKYAQFEQSQV</sequence>
<evidence type="ECO:0000256" key="1">
    <source>
        <dbReference type="SAM" id="Phobius"/>
    </source>
</evidence>
<dbReference type="EMBL" id="PGOL01003508">
    <property type="protein sequence ID" value="PKI40698.1"/>
    <property type="molecule type" value="Genomic_DNA"/>
</dbReference>
<feature type="transmembrane region" description="Helical" evidence="1">
    <location>
        <begin position="227"/>
        <end position="248"/>
    </location>
</feature>